<keyword evidence="1" id="KW-0812">Transmembrane</keyword>
<feature type="transmembrane region" description="Helical" evidence="1">
    <location>
        <begin position="73"/>
        <end position="92"/>
    </location>
</feature>
<name>A0ABP8YD77_9MICO</name>
<feature type="transmembrane region" description="Helical" evidence="1">
    <location>
        <begin position="159"/>
        <end position="178"/>
    </location>
</feature>
<feature type="transmembrane region" description="Helical" evidence="1">
    <location>
        <begin position="46"/>
        <end position="66"/>
    </location>
</feature>
<dbReference type="EMBL" id="BAABHM010000038">
    <property type="protein sequence ID" value="GAA4725642.1"/>
    <property type="molecule type" value="Genomic_DNA"/>
</dbReference>
<dbReference type="Proteomes" id="UP001500843">
    <property type="component" value="Unassembled WGS sequence"/>
</dbReference>
<feature type="transmembrane region" description="Helical" evidence="1">
    <location>
        <begin position="21"/>
        <end position="40"/>
    </location>
</feature>
<accession>A0ABP8YD77</accession>
<feature type="transmembrane region" description="Helical" evidence="1">
    <location>
        <begin position="131"/>
        <end position="153"/>
    </location>
</feature>
<dbReference type="InterPro" id="IPR045393">
    <property type="entry name" value="DUF6518"/>
</dbReference>
<keyword evidence="1" id="KW-1133">Transmembrane helix</keyword>
<dbReference type="RefSeq" id="WP_253868430.1">
    <property type="nucleotide sequence ID" value="NZ_BAABHM010000038.1"/>
</dbReference>
<proteinExistence type="predicted"/>
<gene>
    <name evidence="2" type="ORF">GCM10023198_58400</name>
</gene>
<feature type="transmembrane region" description="Helical" evidence="1">
    <location>
        <begin position="104"/>
        <end position="124"/>
    </location>
</feature>
<evidence type="ECO:0000313" key="3">
    <source>
        <dbReference type="Proteomes" id="UP001500843"/>
    </source>
</evidence>
<reference evidence="3" key="1">
    <citation type="journal article" date="2019" name="Int. J. Syst. Evol. Microbiol.">
        <title>The Global Catalogue of Microorganisms (GCM) 10K type strain sequencing project: providing services to taxonomists for standard genome sequencing and annotation.</title>
        <authorList>
            <consortium name="The Broad Institute Genomics Platform"/>
            <consortium name="The Broad Institute Genome Sequencing Center for Infectious Disease"/>
            <person name="Wu L."/>
            <person name="Ma J."/>
        </authorList>
    </citation>
    <scope>NUCLEOTIDE SEQUENCE [LARGE SCALE GENOMIC DNA]</scope>
    <source>
        <strain evidence="3">JCM 17975</strain>
    </source>
</reference>
<evidence type="ECO:0000256" key="1">
    <source>
        <dbReference type="SAM" id="Phobius"/>
    </source>
</evidence>
<keyword evidence="1" id="KW-0472">Membrane</keyword>
<feature type="transmembrane region" description="Helical" evidence="1">
    <location>
        <begin position="185"/>
        <end position="208"/>
    </location>
</feature>
<dbReference type="Pfam" id="PF20128">
    <property type="entry name" value="DUF6518"/>
    <property type="match status" value="1"/>
</dbReference>
<keyword evidence="3" id="KW-1185">Reference proteome</keyword>
<organism evidence="2 3">
    <name type="scientific">Promicromonospora umidemergens</name>
    <dbReference type="NCBI Taxonomy" id="629679"/>
    <lineage>
        <taxon>Bacteria</taxon>
        <taxon>Bacillati</taxon>
        <taxon>Actinomycetota</taxon>
        <taxon>Actinomycetes</taxon>
        <taxon>Micrococcales</taxon>
        <taxon>Promicromonosporaceae</taxon>
        <taxon>Promicromonospora</taxon>
    </lineage>
</organism>
<comment type="caution">
    <text evidence="2">The sequence shown here is derived from an EMBL/GenBank/DDBJ whole genome shotgun (WGS) entry which is preliminary data.</text>
</comment>
<evidence type="ECO:0000313" key="2">
    <source>
        <dbReference type="EMBL" id="GAA4725642.1"/>
    </source>
</evidence>
<protein>
    <submittedName>
        <fullName evidence="2">Uncharacterized protein</fullName>
    </submittedName>
</protein>
<sequence>MTTDTQATSTRAAVSRPPVRIAVVVVLSFLLGGLTSYAQGGFLPDALSSFANSGSGWTLLTVLLVYWSRARAVPAAVLGAVSFVLLVLGYMVAHQMRGFVYDPVHYSIVGVVLGPFVGVAAAWLRATGVRAAISTALLAGIALGECVHGLTIIRETTSPVYWTVIGIAGLALMAWTLVRRIRGALPVALASGGPLVVAAAFYLAFAYLPYVRF</sequence>